<reference evidence="1" key="1">
    <citation type="submission" date="2020-10" db="EMBL/GenBank/DDBJ databases">
        <authorList>
            <person name="Gilroy R."/>
        </authorList>
    </citation>
    <scope>NUCLEOTIDE SEQUENCE</scope>
    <source>
        <strain evidence="1">F1-3629</strain>
    </source>
</reference>
<dbReference type="EMBL" id="JADIMJ010000075">
    <property type="protein sequence ID" value="MBO8454076.1"/>
    <property type="molecule type" value="Genomic_DNA"/>
</dbReference>
<organism evidence="1 2">
    <name type="scientific">Candidatus Cryptobacteroides gallistercoris</name>
    <dbReference type="NCBI Taxonomy" id="2840765"/>
    <lineage>
        <taxon>Bacteria</taxon>
        <taxon>Pseudomonadati</taxon>
        <taxon>Bacteroidota</taxon>
        <taxon>Bacteroidia</taxon>
        <taxon>Bacteroidales</taxon>
        <taxon>Candidatus Cryptobacteroides</taxon>
    </lineage>
</organism>
<comment type="caution">
    <text evidence="1">The sequence shown here is derived from an EMBL/GenBank/DDBJ whole genome shotgun (WGS) entry which is preliminary data.</text>
</comment>
<dbReference type="CDD" id="cd24013">
    <property type="entry name" value="ASKHA_ATPase_BT3980-like"/>
    <property type="match status" value="1"/>
</dbReference>
<dbReference type="Gene3D" id="3.30.420.260">
    <property type="match status" value="1"/>
</dbReference>
<protein>
    <submittedName>
        <fullName evidence="1">DUF3822 family protein</fullName>
    </submittedName>
</protein>
<dbReference type="InterPro" id="IPR024213">
    <property type="entry name" value="DUF3822"/>
</dbReference>
<accession>A0A940DMX8</accession>
<dbReference type="Proteomes" id="UP000771749">
    <property type="component" value="Unassembled WGS sequence"/>
</dbReference>
<dbReference type="Gene3D" id="3.30.420.250">
    <property type="match status" value="1"/>
</dbReference>
<dbReference type="AlphaFoldDB" id="A0A940DMX8"/>
<evidence type="ECO:0000313" key="1">
    <source>
        <dbReference type="EMBL" id="MBO8454076.1"/>
    </source>
</evidence>
<evidence type="ECO:0000313" key="2">
    <source>
        <dbReference type="Proteomes" id="UP000771749"/>
    </source>
</evidence>
<proteinExistence type="predicted"/>
<reference evidence="1" key="2">
    <citation type="journal article" date="2021" name="PeerJ">
        <title>Extensive microbial diversity within the chicken gut microbiome revealed by metagenomics and culture.</title>
        <authorList>
            <person name="Gilroy R."/>
            <person name="Ravi A."/>
            <person name="Getino M."/>
            <person name="Pursley I."/>
            <person name="Horton D.L."/>
            <person name="Alikhan N.F."/>
            <person name="Baker D."/>
            <person name="Gharbi K."/>
            <person name="Hall N."/>
            <person name="Watson M."/>
            <person name="Adriaenssens E.M."/>
            <person name="Foster-Nyarko E."/>
            <person name="Jarju S."/>
            <person name="Secka A."/>
            <person name="Antonio M."/>
            <person name="Oren A."/>
            <person name="Chaudhuri R.R."/>
            <person name="La Ragione R."/>
            <person name="Hildebrand F."/>
            <person name="Pallen M.J."/>
        </authorList>
    </citation>
    <scope>NUCLEOTIDE SEQUENCE</scope>
    <source>
        <strain evidence="1">F1-3629</strain>
    </source>
</reference>
<gene>
    <name evidence="1" type="ORF">IAC07_05050</name>
</gene>
<sequence length="225" mass="25715">MTYADRISIQVSLSGYSFRIQTGDSTEYSGWLSPDRIFTTKEFQSRHGDVEISLFTPKCTLVPSHFFSVPHSRELLADVSELEDGDSVDHVEIPWCDAVLVYSLSVGESMSRMISGTVLRDDGSRARVLPEMYFLLRDASLLQDYNRIVASYADGRLYLAVFQGKTLLLANSFSAADFSTAEYFLFMVLKKLQLNPEQSQVYFRTPLEPEWEMSLYRYFKGVEQI</sequence>
<name>A0A940DMX8_9BACT</name>
<dbReference type="Pfam" id="PF12864">
    <property type="entry name" value="DUF3822"/>
    <property type="match status" value="1"/>
</dbReference>